<keyword evidence="3" id="KW-1185">Reference proteome</keyword>
<feature type="region of interest" description="Disordered" evidence="1">
    <location>
        <begin position="42"/>
        <end position="85"/>
    </location>
</feature>
<protein>
    <submittedName>
        <fullName evidence="2">Nuclear RNA polymerase D1B</fullName>
    </submittedName>
</protein>
<evidence type="ECO:0000313" key="3">
    <source>
        <dbReference type="Proteomes" id="UP000585474"/>
    </source>
</evidence>
<reference evidence="2 3" key="1">
    <citation type="submission" date="2019-07" db="EMBL/GenBank/DDBJ databases">
        <title>De Novo Assembly of kiwifruit Actinidia rufa.</title>
        <authorList>
            <person name="Sugita-Konishi S."/>
            <person name="Sato K."/>
            <person name="Mori E."/>
            <person name="Abe Y."/>
            <person name="Kisaki G."/>
            <person name="Hamano K."/>
            <person name="Suezawa K."/>
            <person name="Otani M."/>
            <person name="Fukuda T."/>
            <person name="Manabe T."/>
            <person name="Gomi K."/>
            <person name="Tabuchi M."/>
            <person name="Akimitsu K."/>
            <person name="Kataoka I."/>
        </authorList>
    </citation>
    <scope>NUCLEOTIDE SEQUENCE [LARGE SCALE GENOMIC DNA]</scope>
    <source>
        <strain evidence="3">cv. Fuchu</strain>
    </source>
</reference>
<dbReference type="OrthoDB" id="1926397at2759"/>
<accession>A0A7J0F9N1</accession>
<dbReference type="Proteomes" id="UP000585474">
    <property type="component" value="Unassembled WGS sequence"/>
</dbReference>
<gene>
    <name evidence="2" type="ORF">Acr_10g0003140</name>
</gene>
<dbReference type="InterPro" id="IPR044673">
    <property type="entry name" value="DCL-like"/>
</dbReference>
<name>A0A7J0F9N1_9ERIC</name>
<dbReference type="AlphaFoldDB" id="A0A7J0F9N1"/>
<sequence>MQVSKHTSFQDSRCFYVVSTDGHKEDFSYRKCLENFIKGKYPDKAESFNGKYFKKPQPRPNQNRERSLAPPEEAAGTGTGTGAGFHRNGNGKCSVRFDHLALFPYLLITGHGRNLLRIILLLDI</sequence>
<comment type="caution">
    <text evidence="2">The sequence shown here is derived from an EMBL/GenBank/DDBJ whole genome shotgun (WGS) entry which is preliminary data.</text>
</comment>
<proteinExistence type="predicted"/>
<dbReference type="Gene3D" id="3.10.450.40">
    <property type="match status" value="1"/>
</dbReference>
<evidence type="ECO:0000256" key="1">
    <source>
        <dbReference type="SAM" id="MobiDB-lite"/>
    </source>
</evidence>
<dbReference type="Pfam" id="PF11523">
    <property type="entry name" value="DUF3223"/>
    <property type="match status" value="1"/>
</dbReference>
<dbReference type="GO" id="GO:0009658">
    <property type="term" value="P:chloroplast organization"/>
    <property type="evidence" value="ECO:0007669"/>
    <property type="project" value="TreeGrafter"/>
</dbReference>
<dbReference type="PANTHER" id="PTHR33415">
    <property type="entry name" value="PROTEIN EMBRYO DEFECTIVE 514"/>
    <property type="match status" value="1"/>
</dbReference>
<dbReference type="GO" id="GO:0009507">
    <property type="term" value="C:chloroplast"/>
    <property type="evidence" value="ECO:0007669"/>
    <property type="project" value="TreeGrafter"/>
</dbReference>
<dbReference type="EMBL" id="BJWL01000010">
    <property type="protein sequence ID" value="GFY94929.1"/>
    <property type="molecule type" value="Genomic_DNA"/>
</dbReference>
<dbReference type="PANTHER" id="PTHR33415:SF24">
    <property type="entry name" value="DNA-DIRECTED RNA POLYMERASE"/>
    <property type="match status" value="1"/>
</dbReference>
<organism evidence="2 3">
    <name type="scientific">Actinidia rufa</name>
    <dbReference type="NCBI Taxonomy" id="165716"/>
    <lineage>
        <taxon>Eukaryota</taxon>
        <taxon>Viridiplantae</taxon>
        <taxon>Streptophyta</taxon>
        <taxon>Embryophyta</taxon>
        <taxon>Tracheophyta</taxon>
        <taxon>Spermatophyta</taxon>
        <taxon>Magnoliopsida</taxon>
        <taxon>eudicotyledons</taxon>
        <taxon>Gunneridae</taxon>
        <taxon>Pentapetalae</taxon>
        <taxon>asterids</taxon>
        <taxon>Ericales</taxon>
        <taxon>Actinidiaceae</taxon>
        <taxon>Actinidia</taxon>
    </lineage>
</organism>
<evidence type="ECO:0000313" key="2">
    <source>
        <dbReference type="EMBL" id="GFY94929.1"/>
    </source>
</evidence>
<dbReference type="GO" id="GO:1901259">
    <property type="term" value="P:chloroplast rRNA processing"/>
    <property type="evidence" value="ECO:0007669"/>
    <property type="project" value="TreeGrafter"/>
</dbReference>